<dbReference type="SUPFAM" id="SSF55874">
    <property type="entry name" value="ATPase domain of HSP90 chaperone/DNA topoisomerase II/histidine kinase"/>
    <property type="match status" value="1"/>
</dbReference>
<dbReference type="PANTHER" id="PTHR45453">
    <property type="entry name" value="PHOSPHATE REGULON SENSOR PROTEIN PHOR"/>
    <property type="match status" value="1"/>
</dbReference>
<dbReference type="Pfam" id="PF02518">
    <property type="entry name" value="HATPase_c"/>
    <property type="match status" value="1"/>
</dbReference>
<name>A0A1I5D438_9CLOT</name>
<dbReference type="EC" id="2.7.13.3" evidence="3"/>
<evidence type="ECO:0000313" key="11">
    <source>
        <dbReference type="Proteomes" id="UP000181899"/>
    </source>
</evidence>
<dbReference type="Gene3D" id="3.30.565.10">
    <property type="entry name" value="Histidine kinase-like ATPase, C-terminal domain"/>
    <property type="match status" value="1"/>
</dbReference>
<proteinExistence type="predicted"/>
<dbReference type="SMART" id="SM00388">
    <property type="entry name" value="HisKA"/>
    <property type="match status" value="1"/>
</dbReference>
<dbReference type="GO" id="GO:0000155">
    <property type="term" value="F:phosphorelay sensor kinase activity"/>
    <property type="evidence" value="ECO:0007669"/>
    <property type="project" value="InterPro"/>
</dbReference>
<keyword evidence="5" id="KW-0808">Transferase</keyword>
<dbReference type="InterPro" id="IPR004358">
    <property type="entry name" value="Sig_transdc_His_kin-like_C"/>
</dbReference>
<evidence type="ECO:0000259" key="9">
    <source>
        <dbReference type="PROSITE" id="PS50109"/>
    </source>
</evidence>
<keyword evidence="6 10" id="KW-0418">Kinase</keyword>
<sequence>MKKVYQNHPRRLRLQLLRPLAITFLILWVGTMMLITNNRVDEIATRVRMNMGSAQSRMDEFYNEFYERNLENNLGVEAKHIMSHFLSSLSLGQVSEMDGGMSFVMRVKEGYAESQLSWGWGYIEGPEVGQRWILTLDEGLDDQGQLDLAQWITHNREGWGYTFNNETSSAQGEEVFARVTGIERPGYEILVQRIEIFSNEDTVETMVETAAEGPGQTWDFAFLRVQSVLLPPFGGNGKDGPINMERRLSSFREAQDILHKEMESPGQWVGDRDTFVSRSSDDQGVLRGVSAHVDFLPAALKEERGLYLSSAALTIFVLVILSAKLSKEVSLPVEELSRNVKDGRSLVDGPIEELNTLGVAFEQAKKRVEEELERERSFTRSAAHELKTPLAILRAHAESAKENIAPLKREGYLDVVLEECDNMANLVGSLLDLSRLESGLSLSMEEVDLAALIREVWFSLNLHVEKKNIKLQWALEEGHFRGDPKNLHKIVSNLASNAIAHTPQGETIKVSLYSTKDQVIIAVDNEGMNIAEEHLEKIWTPFYRVDASRNREDGGTGLGLAIVRAAVQAQGGTCSVKNREGGVCFQIALPKSIRS</sequence>
<dbReference type="CDD" id="cd00082">
    <property type="entry name" value="HisKA"/>
    <property type="match status" value="1"/>
</dbReference>
<dbReference type="Pfam" id="PF00512">
    <property type="entry name" value="HisKA"/>
    <property type="match status" value="1"/>
</dbReference>
<dbReference type="InterPro" id="IPR005467">
    <property type="entry name" value="His_kinase_dom"/>
</dbReference>
<evidence type="ECO:0000256" key="2">
    <source>
        <dbReference type="ARBA" id="ARBA00004370"/>
    </source>
</evidence>
<dbReference type="Proteomes" id="UP000181899">
    <property type="component" value="Unassembled WGS sequence"/>
</dbReference>
<dbReference type="InterPro" id="IPR050351">
    <property type="entry name" value="BphY/WalK/GraS-like"/>
</dbReference>
<keyword evidence="4" id="KW-0597">Phosphoprotein</keyword>
<protein>
    <recommendedName>
        <fullName evidence="3">histidine kinase</fullName>
        <ecNumber evidence="3">2.7.13.3</ecNumber>
    </recommendedName>
</protein>
<dbReference type="GO" id="GO:0005886">
    <property type="term" value="C:plasma membrane"/>
    <property type="evidence" value="ECO:0007669"/>
    <property type="project" value="TreeGrafter"/>
</dbReference>
<evidence type="ECO:0000256" key="8">
    <source>
        <dbReference type="SAM" id="Phobius"/>
    </source>
</evidence>
<keyword evidence="8" id="KW-0812">Transmembrane</keyword>
<dbReference type="GO" id="GO:0016036">
    <property type="term" value="P:cellular response to phosphate starvation"/>
    <property type="evidence" value="ECO:0007669"/>
    <property type="project" value="TreeGrafter"/>
</dbReference>
<dbReference type="PANTHER" id="PTHR45453:SF1">
    <property type="entry name" value="PHOSPHATE REGULON SENSOR PROTEIN PHOR"/>
    <property type="match status" value="1"/>
</dbReference>
<keyword evidence="8" id="KW-1133">Transmembrane helix</keyword>
<keyword evidence="8" id="KW-0472">Membrane</keyword>
<accession>A0A1I5D438</accession>
<dbReference type="EMBL" id="FOVK01000008">
    <property type="protein sequence ID" value="SFN93992.1"/>
    <property type="molecule type" value="Genomic_DNA"/>
</dbReference>
<gene>
    <name evidence="10" type="ORF">SAMN04488695_10841</name>
</gene>
<feature type="transmembrane region" description="Helical" evidence="8">
    <location>
        <begin position="16"/>
        <end position="35"/>
    </location>
</feature>
<dbReference type="InterPro" id="IPR003594">
    <property type="entry name" value="HATPase_dom"/>
</dbReference>
<dbReference type="InterPro" id="IPR036097">
    <property type="entry name" value="HisK_dim/P_sf"/>
</dbReference>
<feature type="domain" description="Histidine kinase" evidence="9">
    <location>
        <begin position="381"/>
        <end position="593"/>
    </location>
</feature>
<keyword evidence="11" id="KW-1185">Reference proteome</keyword>
<keyword evidence="7" id="KW-0902">Two-component regulatory system</keyword>
<dbReference type="FunFam" id="3.30.565.10:FF:000006">
    <property type="entry name" value="Sensor histidine kinase WalK"/>
    <property type="match status" value="1"/>
</dbReference>
<dbReference type="InterPro" id="IPR003661">
    <property type="entry name" value="HisK_dim/P_dom"/>
</dbReference>
<dbReference type="PRINTS" id="PR00344">
    <property type="entry name" value="BCTRLSENSOR"/>
</dbReference>
<evidence type="ECO:0000256" key="3">
    <source>
        <dbReference type="ARBA" id="ARBA00012438"/>
    </source>
</evidence>
<evidence type="ECO:0000256" key="7">
    <source>
        <dbReference type="ARBA" id="ARBA00023012"/>
    </source>
</evidence>
<dbReference type="AlphaFoldDB" id="A0A1I5D438"/>
<dbReference type="SMART" id="SM00387">
    <property type="entry name" value="HATPase_c"/>
    <property type="match status" value="1"/>
</dbReference>
<comment type="subcellular location">
    <subcellularLocation>
        <location evidence="2">Membrane</location>
    </subcellularLocation>
</comment>
<dbReference type="Gene3D" id="1.10.287.130">
    <property type="match status" value="1"/>
</dbReference>
<evidence type="ECO:0000256" key="6">
    <source>
        <dbReference type="ARBA" id="ARBA00022777"/>
    </source>
</evidence>
<comment type="catalytic activity">
    <reaction evidence="1">
        <text>ATP + protein L-histidine = ADP + protein N-phospho-L-histidine.</text>
        <dbReference type="EC" id="2.7.13.3"/>
    </reaction>
</comment>
<dbReference type="GO" id="GO:0004721">
    <property type="term" value="F:phosphoprotein phosphatase activity"/>
    <property type="evidence" value="ECO:0007669"/>
    <property type="project" value="TreeGrafter"/>
</dbReference>
<evidence type="ECO:0000256" key="1">
    <source>
        <dbReference type="ARBA" id="ARBA00000085"/>
    </source>
</evidence>
<reference evidence="10 11" key="1">
    <citation type="submission" date="2016-10" db="EMBL/GenBank/DDBJ databases">
        <authorList>
            <person name="de Groot N.N."/>
        </authorList>
    </citation>
    <scope>NUCLEOTIDE SEQUENCE [LARGE SCALE GENOMIC DNA]</scope>
    <source>
        <strain evidence="10 11">ML2</strain>
    </source>
</reference>
<dbReference type="InterPro" id="IPR036890">
    <property type="entry name" value="HATPase_C_sf"/>
</dbReference>
<evidence type="ECO:0000256" key="5">
    <source>
        <dbReference type="ARBA" id="ARBA00022679"/>
    </source>
</evidence>
<evidence type="ECO:0000256" key="4">
    <source>
        <dbReference type="ARBA" id="ARBA00022553"/>
    </source>
</evidence>
<evidence type="ECO:0000313" key="10">
    <source>
        <dbReference type="EMBL" id="SFN93992.1"/>
    </source>
</evidence>
<dbReference type="SUPFAM" id="SSF47384">
    <property type="entry name" value="Homodimeric domain of signal transducing histidine kinase"/>
    <property type="match status" value="1"/>
</dbReference>
<dbReference type="STRING" id="398199.SAMN05421804_1082"/>
<dbReference type="PROSITE" id="PS50109">
    <property type="entry name" value="HIS_KIN"/>
    <property type="match status" value="1"/>
</dbReference>
<organism evidence="10 11">
    <name type="scientific">Proteiniclasticum ruminis</name>
    <dbReference type="NCBI Taxonomy" id="398199"/>
    <lineage>
        <taxon>Bacteria</taxon>
        <taxon>Bacillati</taxon>
        <taxon>Bacillota</taxon>
        <taxon>Clostridia</taxon>
        <taxon>Eubacteriales</taxon>
        <taxon>Clostridiaceae</taxon>
        <taxon>Proteiniclasticum</taxon>
    </lineage>
</organism>